<dbReference type="SUPFAM" id="SSF51658">
    <property type="entry name" value="Xylose isomerase-like"/>
    <property type="match status" value="1"/>
</dbReference>
<reference evidence="2 3" key="1">
    <citation type="submission" date="2023-07" db="EMBL/GenBank/DDBJ databases">
        <title>Genomic Encyclopedia of Type Strains, Phase IV (KMG-IV): sequencing the most valuable type-strain genomes for metagenomic binning, comparative biology and taxonomic classification.</title>
        <authorList>
            <person name="Goeker M."/>
        </authorList>
    </citation>
    <scope>NUCLEOTIDE SEQUENCE [LARGE SCALE GENOMIC DNA]</scope>
    <source>
        <strain evidence="2 3">DSM 19619</strain>
    </source>
</reference>
<evidence type="ECO:0000313" key="3">
    <source>
        <dbReference type="Proteomes" id="UP001242480"/>
    </source>
</evidence>
<proteinExistence type="predicted"/>
<dbReference type="PANTHER" id="PTHR12110">
    <property type="entry name" value="HYDROXYPYRUVATE ISOMERASE"/>
    <property type="match status" value="1"/>
</dbReference>
<keyword evidence="3" id="KW-1185">Reference proteome</keyword>
<evidence type="ECO:0000259" key="1">
    <source>
        <dbReference type="Pfam" id="PF01261"/>
    </source>
</evidence>
<dbReference type="InterPro" id="IPR050312">
    <property type="entry name" value="IolE/XylAMocC-like"/>
</dbReference>
<dbReference type="Pfam" id="PF01261">
    <property type="entry name" value="AP_endonuc_2"/>
    <property type="match status" value="1"/>
</dbReference>
<comment type="caution">
    <text evidence="2">The sequence shown here is derived from an EMBL/GenBank/DDBJ whole genome shotgun (WGS) entry which is preliminary data.</text>
</comment>
<dbReference type="RefSeq" id="WP_307269088.1">
    <property type="nucleotide sequence ID" value="NZ_JAUSVX010000001.1"/>
</dbReference>
<dbReference type="EMBL" id="JAUSVX010000001">
    <property type="protein sequence ID" value="MDQ0468253.1"/>
    <property type="molecule type" value="Genomic_DNA"/>
</dbReference>
<evidence type="ECO:0000313" key="2">
    <source>
        <dbReference type="EMBL" id="MDQ0468253.1"/>
    </source>
</evidence>
<dbReference type="InterPro" id="IPR013022">
    <property type="entry name" value="Xyl_isomerase-like_TIM-brl"/>
</dbReference>
<accession>A0ABU0J4A3</accession>
<feature type="domain" description="Xylose isomerase-like TIM barrel" evidence="1">
    <location>
        <begin position="28"/>
        <end position="262"/>
    </location>
</feature>
<dbReference type="PANTHER" id="PTHR12110:SF41">
    <property type="entry name" value="INOSOSE DEHYDRATASE"/>
    <property type="match status" value="1"/>
</dbReference>
<protein>
    <recommendedName>
        <fullName evidence="1">Xylose isomerase-like TIM barrel domain-containing protein</fullName>
    </recommendedName>
</protein>
<sequence length="310" mass="34291">MLDSLALSVWSLQQLTLERGVPLGTLLDVIVDLGVSQIELNEDYVRLPEYRHLAGMRRLRAELESRGLKLLSTWFYTDFLGTVRISSRPALVEQLREYLLTAAELGAEQLTLPLGDGFDGIDVDKGRATLNEILVEVLPLAEATGVRIGIETGRSEGTFHTPGAVLRLVESFASPSLRMVPDFEAWRVSTSDLPLMHVETQAASSEPAPVSLFRACLPYAPIVHAKLLRLDENGDEPHFPLRELMAAIVESPIRHILEVEYEGWIPDVDPHLDCIEQTRQCLSLLRRMASHAIPATSLSAATGERGVLTE</sequence>
<dbReference type="Proteomes" id="UP001242480">
    <property type="component" value="Unassembled WGS sequence"/>
</dbReference>
<dbReference type="InterPro" id="IPR036237">
    <property type="entry name" value="Xyl_isomerase-like_sf"/>
</dbReference>
<name>A0ABU0J4A3_9HYPH</name>
<gene>
    <name evidence="2" type="ORF">QO011_001248</name>
</gene>
<organism evidence="2 3">
    <name type="scientific">Labrys wisconsinensis</name>
    <dbReference type="NCBI Taxonomy" id="425677"/>
    <lineage>
        <taxon>Bacteria</taxon>
        <taxon>Pseudomonadati</taxon>
        <taxon>Pseudomonadota</taxon>
        <taxon>Alphaproteobacteria</taxon>
        <taxon>Hyphomicrobiales</taxon>
        <taxon>Xanthobacteraceae</taxon>
        <taxon>Labrys</taxon>
    </lineage>
</organism>
<dbReference type="Gene3D" id="3.20.20.150">
    <property type="entry name" value="Divalent-metal-dependent TIM barrel enzymes"/>
    <property type="match status" value="1"/>
</dbReference>